<dbReference type="PANTHER" id="PTHR30471">
    <property type="entry name" value="DNA REPAIR PROTEIN RADC"/>
    <property type="match status" value="1"/>
</dbReference>
<dbReference type="Pfam" id="PF04002">
    <property type="entry name" value="RadC"/>
    <property type="match status" value="1"/>
</dbReference>
<dbReference type="EMBL" id="JACIJS010000008">
    <property type="protein sequence ID" value="MBB5516753.1"/>
    <property type="molecule type" value="Genomic_DNA"/>
</dbReference>
<dbReference type="GO" id="GO:0046872">
    <property type="term" value="F:metal ion binding"/>
    <property type="evidence" value="ECO:0007669"/>
    <property type="project" value="UniProtKB-KW"/>
</dbReference>
<comment type="caution">
    <text evidence="8">The sequence shown here is derived from an EMBL/GenBank/DDBJ whole genome shotgun (WGS) entry which is preliminary data.</text>
</comment>
<dbReference type="InterPro" id="IPR001405">
    <property type="entry name" value="UPF0758"/>
</dbReference>
<evidence type="ECO:0000313" key="8">
    <source>
        <dbReference type="EMBL" id="MBB5516753.1"/>
    </source>
</evidence>
<dbReference type="NCBIfam" id="NF000642">
    <property type="entry name" value="PRK00024.1"/>
    <property type="match status" value="1"/>
</dbReference>
<evidence type="ECO:0000256" key="6">
    <source>
        <dbReference type="RuleBase" id="RU003797"/>
    </source>
</evidence>
<dbReference type="Pfam" id="PF20582">
    <property type="entry name" value="UPF0758_N"/>
    <property type="match status" value="1"/>
</dbReference>
<protein>
    <submittedName>
        <fullName evidence="8">DNA repair protein RadC</fullName>
    </submittedName>
</protein>
<dbReference type="Proteomes" id="UP000553766">
    <property type="component" value="Unassembled WGS sequence"/>
</dbReference>
<organism evidence="8 9">
    <name type="scientific">Rubricella aquisinus</name>
    <dbReference type="NCBI Taxonomy" id="2028108"/>
    <lineage>
        <taxon>Bacteria</taxon>
        <taxon>Pseudomonadati</taxon>
        <taxon>Pseudomonadota</taxon>
        <taxon>Alphaproteobacteria</taxon>
        <taxon>Rhodobacterales</taxon>
        <taxon>Paracoccaceae</taxon>
        <taxon>Rubricella</taxon>
    </lineage>
</organism>
<dbReference type="AlphaFoldDB" id="A0A840WRU0"/>
<dbReference type="InterPro" id="IPR025657">
    <property type="entry name" value="RadC_JAB"/>
</dbReference>
<feature type="domain" description="MPN" evidence="7">
    <location>
        <begin position="125"/>
        <end position="247"/>
    </location>
</feature>
<proteinExistence type="inferred from homology"/>
<dbReference type="PROSITE" id="PS01302">
    <property type="entry name" value="UPF0758"/>
    <property type="match status" value="1"/>
</dbReference>
<evidence type="ECO:0000256" key="3">
    <source>
        <dbReference type="ARBA" id="ARBA00022801"/>
    </source>
</evidence>
<name>A0A840WRU0_9RHOB</name>
<sequence length="247" mass="27610">MTAHRPSSELKEAPLPGLFDMRVEVPHYTNHRDRLRDRLIRAGAQAVADYELLELVLFRAIPRRDVKALAKGLLARFGNFNHVIAAPMDQLLDMPGLGPAAARELKIVEAAAHRMAQAQMLNREIISSWDTLIAYCTTTMAHQAQEQFRILFLDRKNVLIADEVQQTGTVDHVPVYPREVARRALMLNASAVILVHNHPSGDPTPSDADITMTHRIHDALLALDITLHDHVIIGKGRHTSFRSDGIL</sequence>
<evidence type="ECO:0000313" key="9">
    <source>
        <dbReference type="Proteomes" id="UP000553766"/>
    </source>
</evidence>
<dbReference type="Gene3D" id="3.40.140.10">
    <property type="entry name" value="Cytidine Deaminase, domain 2"/>
    <property type="match status" value="1"/>
</dbReference>
<keyword evidence="9" id="KW-1185">Reference proteome</keyword>
<dbReference type="SUPFAM" id="SSF47781">
    <property type="entry name" value="RuvA domain 2-like"/>
    <property type="match status" value="1"/>
</dbReference>
<dbReference type="InterPro" id="IPR037518">
    <property type="entry name" value="MPN"/>
</dbReference>
<keyword evidence="1" id="KW-0645">Protease</keyword>
<dbReference type="InterPro" id="IPR046778">
    <property type="entry name" value="UPF0758_N"/>
</dbReference>
<dbReference type="RefSeq" id="WP_184012672.1">
    <property type="nucleotide sequence ID" value="NZ_JACIJS010000008.1"/>
</dbReference>
<evidence type="ECO:0000256" key="5">
    <source>
        <dbReference type="ARBA" id="ARBA00023049"/>
    </source>
</evidence>
<evidence type="ECO:0000256" key="1">
    <source>
        <dbReference type="ARBA" id="ARBA00022670"/>
    </source>
</evidence>
<evidence type="ECO:0000256" key="2">
    <source>
        <dbReference type="ARBA" id="ARBA00022723"/>
    </source>
</evidence>
<dbReference type="InterPro" id="IPR010994">
    <property type="entry name" value="RuvA_2-like"/>
</dbReference>
<dbReference type="GO" id="GO:0008237">
    <property type="term" value="F:metallopeptidase activity"/>
    <property type="evidence" value="ECO:0007669"/>
    <property type="project" value="UniProtKB-KW"/>
</dbReference>
<dbReference type="SUPFAM" id="SSF102712">
    <property type="entry name" value="JAB1/MPN domain"/>
    <property type="match status" value="1"/>
</dbReference>
<dbReference type="NCBIfam" id="TIGR00608">
    <property type="entry name" value="radc"/>
    <property type="match status" value="1"/>
</dbReference>
<gene>
    <name evidence="8" type="ORF">FHS89_002793</name>
</gene>
<dbReference type="Gene3D" id="1.10.150.20">
    <property type="entry name" value="5' to 3' exonuclease, C-terminal subdomain"/>
    <property type="match status" value="1"/>
</dbReference>
<evidence type="ECO:0000259" key="7">
    <source>
        <dbReference type="PROSITE" id="PS50249"/>
    </source>
</evidence>
<accession>A0A840WRU0</accession>
<comment type="similarity">
    <text evidence="6">Belongs to the UPF0758 family.</text>
</comment>
<reference evidence="8 9" key="1">
    <citation type="submission" date="2020-08" db="EMBL/GenBank/DDBJ databases">
        <title>Genomic Encyclopedia of Type Strains, Phase IV (KMG-IV): sequencing the most valuable type-strain genomes for metagenomic binning, comparative biology and taxonomic classification.</title>
        <authorList>
            <person name="Goeker M."/>
        </authorList>
    </citation>
    <scope>NUCLEOTIDE SEQUENCE [LARGE SCALE GENOMIC DNA]</scope>
    <source>
        <strain evidence="8 9">DSM 103377</strain>
    </source>
</reference>
<evidence type="ECO:0000256" key="4">
    <source>
        <dbReference type="ARBA" id="ARBA00022833"/>
    </source>
</evidence>
<dbReference type="PROSITE" id="PS50249">
    <property type="entry name" value="MPN"/>
    <property type="match status" value="1"/>
</dbReference>
<keyword evidence="5" id="KW-0482">Metalloprotease</keyword>
<dbReference type="GO" id="GO:0006508">
    <property type="term" value="P:proteolysis"/>
    <property type="evidence" value="ECO:0007669"/>
    <property type="project" value="UniProtKB-KW"/>
</dbReference>
<dbReference type="PANTHER" id="PTHR30471:SF3">
    <property type="entry name" value="UPF0758 PROTEIN YEES-RELATED"/>
    <property type="match status" value="1"/>
</dbReference>
<dbReference type="InterPro" id="IPR020891">
    <property type="entry name" value="UPF0758_CS"/>
</dbReference>
<keyword evidence="3" id="KW-0378">Hydrolase</keyword>
<dbReference type="CDD" id="cd08071">
    <property type="entry name" value="MPN_DUF2466"/>
    <property type="match status" value="1"/>
</dbReference>
<keyword evidence="4" id="KW-0862">Zinc</keyword>
<keyword evidence="2" id="KW-0479">Metal-binding</keyword>